<dbReference type="Proteomes" id="UP001596337">
    <property type="component" value="Unassembled WGS sequence"/>
</dbReference>
<keyword evidence="2" id="KW-0805">Transcription regulation</keyword>
<dbReference type="PANTHER" id="PTHR30126">
    <property type="entry name" value="HTH-TYPE TRANSCRIPTIONAL REGULATOR"/>
    <property type="match status" value="1"/>
</dbReference>
<dbReference type="EMBL" id="JBHSXX010000001">
    <property type="protein sequence ID" value="MFC6868092.1"/>
    <property type="molecule type" value="Genomic_DNA"/>
</dbReference>
<evidence type="ECO:0000259" key="6">
    <source>
        <dbReference type="PROSITE" id="PS50931"/>
    </source>
</evidence>
<name>A0ABW2BYG9_9PSEU</name>
<sequence>MTLTQLRTFLAVADAGSVHAAAQQLYVTQSAVSASLTALQRSLGTRLIQRDGRGLRLTEAGAVYADYIRRVLGLLDEASAAAAAEDDPERGVLRMAAVTTAGEQILPRLLASFRKRHPQIGIQLEVGNRERVRALLDRREVDLLLGGRTTARRDVSVLGVRPHELIIVAPGDGFRLTDQNDLIGWAERQTWLLREKGSGTRETTERFLDDLNLPSAPRSLTVGSNAAIREAVIAGLGVTLISRDAVQRELADGTLIEVPLPGTPLPRDWHLAAHPGTLPATATALVAHVLMTGEFRRPHQHQPDTEPHVPEHPSRAESHHSADTG</sequence>
<comment type="similarity">
    <text evidence="1">Belongs to the LysR transcriptional regulatory family.</text>
</comment>
<dbReference type="PROSITE" id="PS50931">
    <property type="entry name" value="HTH_LYSR"/>
    <property type="match status" value="1"/>
</dbReference>
<dbReference type="RefSeq" id="WP_345404622.1">
    <property type="nucleotide sequence ID" value="NZ_BAABLA010000118.1"/>
</dbReference>
<proteinExistence type="inferred from homology"/>
<evidence type="ECO:0000256" key="2">
    <source>
        <dbReference type="ARBA" id="ARBA00023015"/>
    </source>
</evidence>
<keyword evidence="8" id="KW-1185">Reference proteome</keyword>
<dbReference type="InterPro" id="IPR036388">
    <property type="entry name" value="WH-like_DNA-bd_sf"/>
</dbReference>
<keyword evidence="4" id="KW-0804">Transcription</keyword>
<dbReference type="SUPFAM" id="SSF53850">
    <property type="entry name" value="Periplasmic binding protein-like II"/>
    <property type="match status" value="1"/>
</dbReference>
<feature type="region of interest" description="Disordered" evidence="5">
    <location>
        <begin position="298"/>
        <end position="325"/>
    </location>
</feature>
<evidence type="ECO:0000256" key="4">
    <source>
        <dbReference type="ARBA" id="ARBA00023163"/>
    </source>
</evidence>
<dbReference type="InterPro" id="IPR000847">
    <property type="entry name" value="LysR_HTH_N"/>
</dbReference>
<dbReference type="InterPro" id="IPR005119">
    <property type="entry name" value="LysR_subst-bd"/>
</dbReference>
<keyword evidence="3" id="KW-0238">DNA-binding</keyword>
<evidence type="ECO:0000313" key="8">
    <source>
        <dbReference type="Proteomes" id="UP001596337"/>
    </source>
</evidence>
<dbReference type="Pfam" id="PF03466">
    <property type="entry name" value="LysR_substrate"/>
    <property type="match status" value="1"/>
</dbReference>
<dbReference type="PRINTS" id="PR00039">
    <property type="entry name" value="HTHLYSR"/>
</dbReference>
<reference evidence="8" key="1">
    <citation type="journal article" date="2019" name="Int. J. Syst. Evol. Microbiol.">
        <title>The Global Catalogue of Microorganisms (GCM) 10K type strain sequencing project: providing services to taxonomists for standard genome sequencing and annotation.</title>
        <authorList>
            <consortium name="The Broad Institute Genomics Platform"/>
            <consortium name="The Broad Institute Genome Sequencing Center for Infectious Disease"/>
            <person name="Wu L."/>
            <person name="Ma J."/>
        </authorList>
    </citation>
    <scope>NUCLEOTIDE SEQUENCE [LARGE SCALE GENOMIC DNA]</scope>
    <source>
        <strain evidence="8">KCTC 32255</strain>
    </source>
</reference>
<evidence type="ECO:0000256" key="3">
    <source>
        <dbReference type="ARBA" id="ARBA00023125"/>
    </source>
</evidence>
<comment type="caution">
    <text evidence="7">The sequence shown here is derived from an EMBL/GenBank/DDBJ whole genome shotgun (WGS) entry which is preliminary data.</text>
</comment>
<organism evidence="7 8">
    <name type="scientific">Haloechinothrix salitolerans</name>
    <dbReference type="NCBI Taxonomy" id="926830"/>
    <lineage>
        <taxon>Bacteria</taxon>
        <taxon>Bacillati</taxon>
        <taxon>Actinomycetota</taxon>
        <taxon>Actinomycetes</taxon>
        <taxon>Pseudonocardiales</taxon>
        <taxon>Pseudonocardiaceae</taxon>
        <taxon>Haloechinothrix</taxon>
    </lineage>
</organism>
<evidence type="ECO:0000256" key="1">
    <source>
        <dbReference type="ARBA" id="ARBA00009437"/>
    </source>
</evidence>
<protein>
    <submittedName>
        <fullName evidence="7">LysR family transcriptional regulator</fullName>
    </submittedName>
</protein>
<dbReference type="Gene3D" id="3.40.190.10">
    <property type="entry name" value="Periplasmic binding protein-like II"/>
    <property type="match status" value="2"/>
</dbReference>
<gene>
    <name evidence="7" type="ORF">ACFQGD_13170</name>
</gene>
<dbReference type="Gene3D" id="1.10.10.10">
    <property type="entry name" value="Winged helix-like DNA-binding domain superfamily/Winged helix DNA-binding domain"/>
    <property type="match status" value="1"/>
</dbReference>
<accession>A0ABW2BYG9</accession>
<evidence type="ECO:0000256" key="5">
    <source>
        <dbReference type="SAM" id="MobiDB-lite"/>
    </source>
</evidence>
<dbReference type="SUPFAM" id="SSF46785">
    <property type="entry name" value="Winged helix' DNA-binding domain"/>
    <property type="match status" value="1"/>
</dbReference>
<evidence type="ECO:0000313" key="7">
    <source>
        <dbReference type="EMBL" id="MFC6868092.1"/>
    </source>
</evidence>
<dbReference type="InterPro" id="IPR036390">
    <property type="entry name" value="WH_DNA-bd_sf"/>
</dbReference>
<dbReference type="Pfam" id="PF00126">
    <property type="entry name" value="HTH_1"/>
    <property type="match status" value="1"/>
</dbReference>
<feature type="domain" description="HTH lysR-type" evidence="6">
    <location>
        <begin position="1"/>
        <end position="58"/>
    </location>
</feature>
<dbReference type="PANTHER" id="PTHR30126:SF39">
    <property type="entry name" value="HTH-TYPE TRANSCRIPTIONAL REGULATOR CYSL"/>
    <property type="match status" value="1"/>
</dbReference>